<sequence>MKMNAKQIPLVVALGLGTLGLVSLTQGSGEEKEPSSDGKKRIVFLVGDDLNHASGTHEFYAGAKLLEKSLKAGELKDHLDIEIVNNWPEDTSVFDDADAIIHYYKGNQTHFVNKNAGLFDGLHKKGVGQMFIHYAVDPDTSVNGSLKSWTGGVYKDKFSTNPHWTLKSTLDKHPINNGVAEYSSHDEWYFNIDFEKEVLLGAEGVVKSDEVYSVMRGNKSDLAKVKKAQKTLKSAQSDSVLTVFWAKESAGGGRGVGVTGAHYHKNWAHDEFRKQVLNGIVWCAKLPVPAGGVESPEITEEEINANLDKRKKGFKKISL</sequence>
<keyword evidence="3" id="KW-1185">Reference proteome</keyword>
<accession>A0ABW5DY26</accession>
<protein>
    <submittedName>
        <fullName evidence="2">ThuA domain-containing protein</fullName>
    </submittedName>
</protein>
<dbReference type="Pfam" id="PF06283">
    <property type="entry name" value="ThuA"/>
    <property type="match status" value="1"/>
</dbReference>
<dbReference type="RefSeq" id="WP_377094854.1">
    <property type="nucleotide sequence ID" value="NZ_JBHSJM010000001.1"/>
</dbReference>
<evidence type="ECO:0000259" key="1">
    <source>
        <dbReference type="Pfam" id="PF06283"/>
    </source>
</evidence>
<dbReference type="Gene3D" id="3.40.50.880">
    <property type="match status" value="1"/>
</dbReference>
<organism evidence="2 3">
    <name type="scientific">Rubritalea spongiae</name>
    <dbReference type="NCBI Taxonomy" id="430797"/>
    <lineage>
        <taxon>Bacteria</taxon>
        <taxon>Pseudomonadati</taxon>
        <taxon>Verrucomicrobiota</taxon>
        <taxon>Verrucomicrobiia</taxon>
        <taxon>Verrucomicrobiales</taxon>
        <taxon>Rubritaleaceae</taxon>
        <taxon>Rubritalea</taxon>
    </lineage>
</organism>
<dbReference type="InterPro" id="IPR029062">
    <property type="entry name" value="Class_I_gatase-like"/>
</dbReference>
<gene>
    <name evidence="2" type="ORF">ACFSQZ_01375</name>
</gene>
<dbReference type="InterPro" id="IPR029010">
    <property type="entry name" value="ThuA-like"/>
</dbReference>
<feature type="domain" description="ThuA-like" evidence="1">
    <location>
        <begin position="76"/>
        <end position="283"/>
    </location>
</feature>
<name>A0ABW5DY26_9BACT</name>
<dbReference type="EMBL" id="JBHUJC010000003">
    <property type="protein sequence ID" value="MFD2275108.1"/>
    <property type="molecule type" value="Genomic_DNA"/>
</dbReference>
<dbReference type="Proteomes" id="UP001597297">
    <property type="component" value="Unassembled WGS sequence"/>
</dbReference>
<proteinExistence type="predicted"/>
<evidence type="ECO:0000313" key="2">
    <source>
        <dbReference type="EMBL" id="MFD2275108.1"/>
    </source>
</evidence>
<evidence type="ECO:0000313" key="3">
    <source>
        <dbReference type="Proteomes" id="UP001597297"/>
    </source>
</evidence>
<comment type="caution">
    <text evidence="2">The sequence shown here is derived from an EMBL/GenBank/DDBJ whole genome shotgun (WGS) entry which is preliminary data.</text>
</comment>
<reference evidence="3" key="1">
    <citation type="journal article" date="2019" name="Int. J. Syst. Evol. Microbiol.">
        <title>The Global Catalogue of Microorganisms (GCM) 10K type strain sequencing project: providing services to taxonomists for standard genome sequencing and annotation.</title>
        <authorList>
            <consortium name="The Broad Institute Genomics Platform"/>
            <consortium name="The Broad Institute Genome Sequencing Center for Infectious Disease"/>
            <person name="Wu L."/>
            <person name="Ma J."/>
        </authorList>
    </citation>
    <scope>NUCLEOTIDE SEQUENCE [LARGE SCALE GENOMIC DNA]</scope>
    <source>
        <strain evidence="3">JCM 16545</strain>
    </source>
</reference>
<dbReference type="SUPFAM" id="SSF52317">
    <property type="entry name" value="Class I glutamine amidotransferase-like"/>
    <property type="match status" value="1"/>
</dbReference>